<feature type="transmembrane region" description="Helical" evidence="3">
    <location>
        <begin position="219"/>
        <end position="244"/>
    </location>
</feature>
<evidence type="ECO:0000256" key="2">
    <source>
        <dbReference type="SAM" id="MobiDB-lite"/>
    </source>
</evidence>
<keyword evidence="1" id="KW-0802">TPR repeat</keyword>
<evidence type="ECO:0000313" key="6">
    <source>
        <dbReference type="Proteomes" id="UP000248966"/>
    </source>
</evidence>
<evidence type="ECO:0000313" key="5">
    <source>
        <dbReference type="EMBL" id="RAO20925.1"/>
    </source>
</evidence>
<accession>A0A328N027</accession>
<dbReference type="Gene3D" id="1.25.40.10">
    <property type="entry name" value="Tetratricopeptide repeat domain"/>
    <property type="match status" value="1"/>
</dbReference>
<dbReference type="EMBL" id="PYAC01000008">
    <property type="protein sequence ID" value="RAO20925.1"/>
    <property type="molecule type" value="Genomic_DNA"/>
</dbReference>
<dbReference type="InterPro" id="IPR019734">
    <property type="entry name" value="TPR_rpt"/>
</dbReference>
<feature type="transmembrane region" description="Helical" evidence="3">
    <location>
        <begin position="250"/>
        <end position="273"/>
    </location>
</feature>
<feature type="region of interest" description="Disordered" evidence="2">
    <location>
        <begin position="281"/>
        <end position="309"/>
    </location>
</feature>
<protein>
    <submittedName>
        <fullName evidence="4">Protein-serine/threonine phosphatase</fullName>
    </submittedName>
</protein>
<reference evidence="6 7" key="1">
    <citation type="submission" date="2018-03" db="EMBL/GenBank/DDBJ databases">
        <title>Defining the species Micromonospora saelicesensis and Micromonospora noduli under the framework of genomics.</title>
        <authorList>
            <person name="Riesco R."/>
            <person name="Trujillo M.E."/>
        </authorList>
    </citation>
    <scope>NUCLEOTIDE SEQUENCE [LARGE SCALE GENOMIC DNA]</scope>
    <source>
        <strain evidence="4 6">LAH08</strain>
        <strain evidence="5 7">MED15</strain>
    </source>
</reference>
<dbReference type="RefSeq" id="WP_112585726.1">
    <property type="nucleotide sequence ID" value="NZ_PYAA01000024.1"/>
</dbReference>
<dbReference type="AlphaFoldDB" id="A0A328N027"/>
<dbReference type="InterPro" id="IPR011990">
    <property type="entry name" value="TPR-like_helical_dom_sf"/>
</dbReference>
<evidence type="ECO:0000313" key="7">
    <source>
        <dbReference type="Proteomes" id="UP000249045"/>
    </source>
</evidence>
<dbReference type="PROSITE" id="PS50005">
    <property type="entry name" value="TPR"/>
    <property type="match status" value="1"/>
</dbReference>
<feature type="transmembrane region" description="Helical" evidence="3">
    <location>
        <begin position="162"/>
        <end position="182"/>
    </location>
</feature>
<comment type="caution">
    <text evidence="4">The sequence shown here is derived from an EMBL/GenBank/DDBJ whole genome shotgun (WGS) entry which is preliminary data.</text>
</comment>
<dbReference type="Proteomes" id="UP000248966">
    <property type="component" value="Unassembled WGS sequence"/>
</dbReference>
<dbReference type="EMBL" id="PYAA01000024">
    <property type="protein sequence ID" value="RAN98523.1"/>
    <property type="molecule type" value="Genomic_DNA"/>
</dbReference>
<sequence>MEPQSGDGVDAVERARELVRAEQFGPAIELLREHLNAHPDDGIAWHRLAGALIGLDDHAAAVDAAGRAIEIDPEDVAAYRYRALALLMLNRDGDSYADAKRAVELAPDDHEALSLLARNVVEVDRDVARFKELIQRALTVNPDSAPARHLARQYRRRHRRTLTVAIHLVTLPVAIVLLLGWFAVDTGRSMDARWMVWPCLVALAVILVRGLSTWSERGVLPLLTLPQVSAAAGAAGIVAAGAGYGTTREVPAAAILGLTALAISGVFGLLLLLRHAARHNRPSEEPTTGRRSSSRTSHAGPETGLSRRS</sequence>
<gene>
    <name evidence="4" type="ORF">LAH08_04127</name>
    <name evidence="5" type="ORF">MED15_02121</name>
</gene>
<proteinExistence type="predicted"/>
<dbReference type="SUPFAM" id="SSF48452">
    <property type="entry name" value="TPR-like"/>
    <property type="match status" value="1"/>
</dbReference>
<evidence type="ECO:0000256" key="1">
    <source>
        <dbReference type="PROSITE-ProRule" id="PRU00339"/>
    </source>
</evidence>
<keyword evidence="7" id="KW-1185">Reference proteome</keyword>
<keyword evidence="3" id="KW-1133">Transmembrane helix</keyword>
<evidence type="ECO:0000256" key="3">
    <source>
        <dbReference type="SAM" id="Phobius"/>
    </source>
</evidence>
<dbReference type="Proteomes" id="UP000249045">
    <property type="component" value="Unassembled WGS sequence"/>
</dbReference>
<keyword evidence="3" id="KW-0812">Transmembrane</keyword>
<organism evidence="4 6">
    <name type="scientific">Micromonospora noduli</name>
    <dbReference type="NCBI Taxonomy" id="709876"/>
    <lineage>
        <taxon>Bacteria</taxon>
        <taxon>Bacillati</taxon>
        <taxon>Actinomycetota</taxon>
        <taxon>Actinomycetes</taxon>
        <taxon>Micromonosporales</taxon>
        <taxon>Micromonosporaceae</taxon>
        <taxon>Micromonospora</taxon>
    </lineage>
</organism>
<feature type="repeat" description="TPR" evidence="1">
    <location>
        <begin position="42"/>
        <end position="75"/>
    </location>
</feature>
<dbReference type="SMART" id="SM00028">
    <property type="entry name" value="TPR"/>
    <property type="match status" value="3"/>
</dbReference>
<name>A0A328N027_9ACTN</name>
<evidence type="ECO:0000313" key="4">
    <source>
        <dbReference type="EMBL" id="RAN98523.1"/>
    </source>
</evidence>
<feature type="transmembrane region" description="Helical" evidence="3">
    <location>
        <begin position="194"/>
        <end position="212"/>
    </location>
</feature>
<keyword evidence="3" id="KW-0472">Membrane</keyword>